<organism evidence="2 3">
    <name type="scientific">Cryptosporangium minutisporangium</name>
    <dbReference type="NCBI Taxonomy" id="113569"/>
    <lineage>
        <taxon>Bacteria</taxon>
        <taxon>Bacillati</taxon>
        <taxon>Actinomycetota</taxon>
        <taxon>Actinomycetes</taxon>
        <taxon>Cryptosporangiales</taxon>
        <taxon>Cryptosporangiaceae</taxon>
        <taxon>Cryptosporangium</taxon>
    </lineage>
</organism>
<comment type="caution">
    <text evidence="2">The sequence shown here is derived from an EMBL/GenBank/DDBJ whole genome shotgun (WGS) entry which is preliminary data.</text>
</comment>
<gene>
    <name evidence="2" type="ORF">GCM10020369_23450</name>
</gene>
<sequence length="109" mass="12356">MDDRRPPPRPIGPGDPVPHSELRPGRLIARWTDNLRSRQVRVPLPCHERQTVTANPRRPLAGVVVCRVCSRTFDLELTDDNDGGYTAWFTVAYRPFLLSRAAPARARTE</sequence>
<dbReference type="EMBL" id="BAAAYN010000016">
    <property type="protein sequence ID" value="GAA3386378.1"/>
    <property type="molecule type" value="Genomic_DNA"/>
</dbReference>
<keyword evidence="3" id="KW-1185">Reference proteome</keyword>
<evidence type="ECO:0000313" key="3">
    <source>
        <dbReference type="Proteomes" id="UP001501676"/>
    </source>
</evidence>
<proteinExistence type="predicted"/>
<evidence type="ECO:0000256" key="1">
    <source>
        <dbReference type="SAM" id="MobiDB-lite"/>
    </source>
</evidence>
<dbReference type="RefSeq" id="WP_376980950.1">
    <property type="nucleotide sequence ID" value="NZ_JBHMDE010000024.1"/>
</dbReference>
<feature type="region of interest" description="Disordered" evidence="1">
    <location>
        <begin position="1"/>
        <end position="23"/>
    </location>
</feature>
<accession>A0ABP6SVV3</accession>
<protein>
    <submittedName>
        <fullName evidence="2">Uncharacterized protein</fullName>
    </submittedName>
</protein>
<reference evidence="3" key="1">
    <citation type="journal article" date="2019" name="Int. J. Syst. Evol. Microbiol.">
        <title>The Global Catalogue of Microorganisms (GCM) 10K type strain sequencing project: providing services to taxonomists for standard genome sequencing and annotation.</title>
        <authorList>
            <consortium name="The Broad Institute Genomics Platform"/>
            <consortium name="The Broad Institute Genome Sequencing Center for Infectious Disease"/>
            <person name="Wu L."/>
            <person name="Ma J."/>
        </authorList>
    </citation>
    <scope>NUCLEOTIDE SEQUENCE [LARGE SCALE GENOMIC DNA]</scope>
    <source>
        <strain evidence="3">JCM 9458</strain>
    </source>
</reference>
<name>A0ABP6SVV3_9ACTN</name>
<evidence type="ECO:0000313" key="2">
    <source>
        <dbReference type="EMBL" id="GAA3386378.1"/>
    </source>
</evidence>
<dbReference type="Proteomes" id="UP001501676">
    <property type="component" value="Unassembled WGS sequence"/>
</dbReference>